<accession>A0A2K5XU54</accession>
<dbReference type="GO" id="GO:0006412">
    <property type="term" value="P:translation"/>
    <property type="evidence" value="ECO:0007669"/>
    <property type="project" value="InterPro"/>
</dbReference>
<dbReference type="Gene3D" id="3.30.390.110">
    <property type="match status" value="1"/>
</dbReference>
<evidence type="ECO:0000313" key="2">
    <source>
        <dbReference type="Ensembl" id="ENSMLEP00000006810.1"/>
    </source>
</evidence>
<dbReference type="InterPro" id="IPR002672">
    <property type="entry name" value="Ribosomal_eL28"/>
</dbReference>
<dbReference type="AlphaFoldDB" id="A0A2K5XU54"/>
<dbReference type="STRING" id="9568.ENSMLEP00000006810"/>
<dbReference type="GO" id="GO:0005840">
    <property type="term" value="C:ribosome"/>
    <property type="evidence" value="ECO:0007669"/>
    <property type="project" value="InterPro"/>
</dbReference>
<protein>
    <recommendedName>
        <fullName evidence="4">60S ribosomal protein L28</fullName>
    </recommendedName>
</protein>
<reference evidence="2" key="1">
    <citation type="submission" date="2025-08" db="UniProtKB">
        <authorList>
            <consortium name="Ensembl"/>
        </authorList>
    </citation>
    <scope>IDENTIFICATION</scope>
</reference>
<sequence length="94" mass="10326">DSTHLLWKQKMVVRNCPSFLIKRKPNNLKACNSFRHNGLIHCKTVGVEPAADCRGVVVVMNGSLPPPMCGLSSTRMLAPRSGASDTRYSRTSMP</sequence>
<evidence type="ECO:0000256" key="1">
    <source>
        <dbReference type="SAM" id="MobiDB-lite"/>
    </source>
</evidence>
<dbReference type="GeneTree" id="ENSGT01030000235945"/>
<keyword evidence="3" id="KW-1185">Reference proteome</keyword>
<dbReference type="GO" id="GO:0003735">
    <property type="term" value="F:structural constituent of ribosome"/>
    <property type="evidence" value="ECO:0007669"/>
    <property type="project" value="InterPro"/>
</dbReference>
<dbReference type="Ensembl" id="ENSMLET00000030055.1">
    <property type="protein sequence ID" value="ENSMLEP00000006810.1"/>
    <property type="gene ID" value="ENSMLEG00000027303.1"/>
</dbReference>
<dbReference type="PANTHER" id="PTHR10544">
    <property type="entry name" value="60S RIBOSOMAL PROTEIN L28"/>
    <property type="match status" value="1"/>
</dbReference>
<proteinExistence type="predicted"/>
<name>A0A2K5XU54_MANLE</name>
<dbReference type="OMA" id="HNGLIHC"/>
<dbReference type="Proteomes" id="UP000233140">
    <property type="component" value="Unassembled WGS sequence"/>
</dbReference>
<feature type="compositionally biased region" description="Polar residues" evidence="1">
    <location>
        <begin position="83"/>
        <end position="94"/>
    </location>
</feature>
<reference evidence="2" key="2">
    <citation type="submission" date="2025-09" db="UniProtKB">
        <authorList>
            <consortium name="Ensembl"/>
        </authorList>
    </citation>
    <scope>IDENTIFICATION</scope>
</reference>
<evidence type="ECO:0000313" key="3">
    <source>
        <dbReference type="Proteomes" id="UP000233140"/>
    </source>
</evidence>
<organism evidence="2 3">
    <name type="scientific">Mandrillus leucophaeus</name>
    <name type="common">Drill</name>
    <name type="synonym">Papio leucophaeus</name>
    <dbReference type="NCBI Taxonomy" id="9568"/>
    <lineage>
        <taxon>Eukaryota</taxon>
        <taxon>Metazoa</taxon>
        <taxon>Chordata</taxon>
        <taxon>Craniata</taxon>
        <taxon>Vertebrata</taxon>
        <taxon>Euteleostomi</taxon>
        <taxon>Mammalia</taxon>
        <taxon>Eutheria</taxon>
        <taxon>Euarchontoglires</taxon>
        <taxon>Primates</taxon>
        <taxon>Haplorrhini</taxon>
        <taxon>Catarrhini</taxon>
        <taxon>Cercopithecidae</taxon>
        <taxon>Cercopithecinae</taxon>
        <taxon>Mandrillus</taxon>
    </lineage>
</organism>
<feature type="region of interest" description="Disordered" evidence="1">
    <location>
        <begin position="75"/>
        <end position="94"/>
    </location>
</feature>
<evidence type="ECO:0008006" key="4">
    <source>
        <dbReference type="Google" id="ProtNLM"/>
    </source>
</evidence>